<organism evidence="2 3">
    <name type="scientific">Cnephaeus nilssonii</name>
    <name type="common">Northern bat</name>
    <name type="synonym">Eptesicus nilssonii</name>
    <dbReference type="NCBI Taxonomy" id="3371016"/>
    <lineage>
        <taxon>Eukaryota</taxon>
        <taxon>Metazoa</taxon>
        <taxon>Chordata</taxon>
        <taxon>Craniata</taxon>
        <taxon>Vertebrata</taxon>
        <taxon>Euteleostomi</taxon>
        <taxon>Mammalia</taxon>
        <taxon>Eutheria</taxon>
        <taxon>Laurasiatheria</taxon>
        <taxon>Chiroptera</taxon>
        <taxon>Yangochiroptera</taxon>
        <taxon>Vespertilionidae</taxon>
        <taxon>Cnephaeus</taxon>
    </lineage>
</organism>
<evidence type="ECO:0000313" key="2">
    <source>
        <dbReference type="EMBL" id="KAK1345538.1"/>
    </source>
</evidence>
<evidence type="ECO:0000256" key="1">
    <source>
        <dbReference type="SAM" id="MobiDB-lite"/>
    </source>
</evidence>
<feature type="compositionally biased region" description="Low complexity" evidence="1">
    <location>
        <begin position="453"/>
        <end position="462"/>
    </location>
</feature>
<feature type="compositionally biased region" description="Low complexity" evidence="1">
    <location>
        <begin position="600"/>
        <end position="609"/>
    </location>
</feature>
<dbReference type="EMBL" id="JAULJE010000002">
    <property type="protein sequence ID" value="KAK1345538.1"/>
    <property type="molecule type" value="Genomic_DNA"/>
</dbReference>
<gene>
    <name evidence="2" type="ORF">QTO34_007996</name>
</gene>
<feature type="compositionally biased region" description="Basic and acidic residues" evidence="1">
    <location>
        <begin position="261"/>
        <end position="273"/>
    </location>
</feature>
<sequence length="720" mass="74531">MPVRLEKISKYLEVRDPQGVLSTAVEAGEAPATTAALASCEPGFWLSSAPARLNGHFCILDLGNVLTSPPNAKTVNGKAESNDSGAESEEEEAQEEVKGAEQSDNDKKMLKKSTEHKNLEIIVTNGYDKDSFVQDVQNDIHASSSLSGRSTEEVKPVDQNLEQTGKPAVCIHQDISDDHVEDVSGIQHLTSDSDSEVYCDSMEQLGQEESLDIFTSNNGPYRYYLSGDPNKPLENSGFPEDVQISPGNGNIGEMQVAPVEGKGEVKHGGEDGRSNSGAPHPEKRGGENEEFSNVRRGRDRGTRGSLNEQIALVLMRLQEDMQNVLQRLHKLETLTASQGGHGFTRTRDPGSPGSRGPRPHPDPGPRLTRIQGPAASPGPGTQAHPDPGARGLTRTRDPGSPGSRGPRPHPDPGPRLTRILGPAASPGPGARLTRIQGPAASPGPGARLTRIQGPAASPGPGAQAHPDPGARGLTRTRGPRPRPDPGARGLTRTRGPRPRPDPGPAASPGPGAQAHPDPGPAASPGPGAQAHPDPGPRPRPDPGPRLTRIQGPAASPGPGAQAHPDPGARGLARTRGPGSPGSRGPRPRPDPGPRLTRIQGPAASPGPGAQAHPIQGPAASPGPGAQAHPDPGARGLARTRAQAHPDPGARGLARTRGPGSPGSRGPRPRPDPGPGSPGSRGPRPRPDPGPRLTLTQFPASPGPRGAQLHPDPGPSGVSSS</sequence>
<feature type="region of interest" description="Disordered" evidence="1">
    <location>
        <begin position="228"/>
        <end position="302"/>
    </location>
</feature>
<feature type="compositionally biased region" description="Basic and acidic residues" evidence="1">
    <location>
        <begin position="95"/>
        <end position="112"/>
    </location>
</feature>
<protein>
    <submittedName>
        <fullName evidence="2">Uncharacterized protein</fullName>
    </submittedName>
</protein>
<feature type="region of interest" description="Disordered" evidence="1">
    <location>
        <begin position="335"/>
        <end position="720"/>
    </location>
</feature>
<feature type="compositionally biased region" description="Low complexity" evidence="1">
    <location>
        <begin position="616"/>
        <end position="625"/>
    </location>
</feature>
<proteinExistence type="predicted"/>
<comment type="caution">
    <text evidence="2">The sequence shown here is derived from an EMBL/GenBank/DDBJ whole genome shotgun (WGS) entry which is preliminary data.</text>
</comment>
<dbReference type="Proteomes" id="UP001177744">
    <property type="component" value="Unassembled WGS sequence"/>
</dbReference>
<reference evidence="2" key="1">
    <citation type="submission" date="2023-06" db="EMBL/GenBank/DDBJ databases">
        <title>Reference genome for the Northern bat (Eptesicus nilssonii), a most northern bat species.</title>
        <authorList>
            <person name="Laine V.N."/>
            <person name="Pulliainen A.T."/>
            <person name="Lilley T.M."/>
        </authorList>
    </citation>
    <scope>NUCLEOTIDE SEQUENCE</scope>
    <source>
        <strain evidence="2">BLF_Eptnil</strain>
        <tissue evidence="2">Kidney</tissue>
    </source>
</reference>
<evidence type="ECO:0000313" key="3">
    <source>
        <dbReference type="Proteomes" id="UP001177744"/>
    </source>
</evidence>
<keyword evidence="3" id="KW-1185">Reference proteome</keyword>
<feature type="region of interest" description="Disordered" evidence="1">
    <location>
        <begin position="69"/>
        <end position="112"/>
    </location>
</feature>
<name>A0AA40LVM6_CNENI</name>
<feature type="compositionally biased region" description="Low complexity" evidence="1">
    <location>
        <begin position="656"/>
        <end position="665"/>
    </location>
</feature>
<feature type="compositionally biased region" description="Low complexity" evidence="1">
    <location>
        <begin position="551"/>
        <end position="560"/>
    </location>
</feature>
<feature type="compositionally biased region" description="Low complexity" evidence="1">
    <location>
        <begin position="575"/>
        <end position="584"/>
    </location>
</feature>
<dbReference type="AlphaFoldDB" id="A0AA40LVM6"/>
<accession>A0AA40LVM6</accession>